<proteinExistence type="predicted"/>
<protein>
    <recommendedName>
        <fullName evidence="4">Transmembrane protein</fullName>
    </recommendedName>
</protein>
<sequence>MAGRPSSNEKLAAVGLALLAVVSPLFIDRNPSSEPDDDDDEVSSISLGSWLPLLLIVLIVAINMSGYLDKSFTCSDPYWIYRIGGSSCGIILLLMVLALVLMFKSSIG</sequence>
<reference evidence="2 3" key="1">
    <citation type="submission" date="2020-10" db="EMBL/GenBank/DDBJ databases">
        <title>The Coptis chinensis genome and diversification of protoberbering-type alkaloids.</title>
        <authorList>
            <person name="Wang B."/>
            <person name="Shu S."/>
            <person name="Song C."/>
            <person name="Liu Y."/>
        </authorList>
    </citation>
    <scope>NUCLEOTIDE SEQUENCE [LARGE SCALE GENOMIC DNA]</scope>
    <source>
        <strain evidence="2">HL-2020</strain>
        <tissue evidence="2">Leaf</tissue>
    </source>
</reference>
<dbReference type="PANTHER" id="PTHR35758:SF2">
    <property type="entry name" value="TRANSMEMBRANE PROTEIN"/>
    <property type="match status" value="1"/>
</dbReference>
<accession>A0A835LU92</accession>
<keyword evidence="1" id="KW-1133">Transmembrane helix</keyword>
<dbReference type="Proteomes" id="UP000631114">
    <property type="component" value="Unassembled WGS sequence"/>
</dbReference>
<evidence type="ECO:0000256" key="1">
    <source>
        <dbReference type="SAM" id="Phobius"/>
    </source>
</evidence>
<comment type="caution">
    <text evidence="2">The sequence shown here is derived from an EMBL/GenBank/DDBJ whole genome shotgun (WGS) entry which is preliminary data.</text>
</comment>
<evidence type="ECO:0008006" key="4">
    <source>
        <dbReference type="Google" id="ProtNLM"/>
    </source>
</evidence>
<dbReference type="OrthoDB" id="1929320at2759"/>
<keyword evidence="3" id="KW-1185">Reference proteome</keyword>
<name>A0A835LU92_9MAGN</name>
<keyword evidence="1" id="KW-0812">Transmembrane</keyword>
<feature type="transmembrane region" description="Helical" evidence="1">
    <location>
        <begin position="80"/>
        <end position="103"/>
    </location>
</feature>
<keyword evidence="1" id="KW-0472">Membrane</keyword>
<organism evidence="2 3">
    <name type="scientific">Coptis chinensis</name>
    <dbReference type="NCBI Taxonomy" id="261450"/>
    <lineage>
        <taxon>Eukaryota</taxon>
        <taxon>Viridiplantae</taxon>
        <taxon>Streptophyta</taxon>
        <taxon>Embryophyta</taxon>
        <taxon>Tracheophyta</taxon>
        <taxon>Spermatophyta</taxon>
        <taxon>Magnoliopsida</taxon>
        <taxon>Ranunculales</taxon>
        <taxon>Ranunculaceae</taxon>
        <taxon>Coptidoideae</taxon>
        <taxon>Coptis</taxon>
    </lineage>
</organism>
<gene>
    <name evidence="2" type="ORF">IFM89_014113</name>
</gene>
<dbReference type="AlphaFoldDB" id="A0A835LU92"/>
<feature type="transmembrane region" description="Helical" evidence="1">
    <location>
        <begin position="51"/>
        <end position="68"/>
    </location>
</feature>
<dbReference type="EMBL" id="JADFTS010000005">
    <property type="protein sequence ID" value="KAF9605122.1"/>
    <property type="molecule type" value="Genomic_DNA"/>
</dbReference>
<dbReference type="PANTHER" id="PTHR35758">
    <property type="entry name" value="TRANSMEMBRANE PROTEIN"/>
    <property type="match status" value="1"/>
</dbReference>
<evidence type="ECO:0000313" key="2">
    <source>
        <dbReference type="EMBL" id="KAF9605122.1"/>
    </source>
</evidence>
<evidence type="ECO:0000313" key="3">
    <source>
        <dbReference type="Proteomes" id="UP000631114"/>
    </source>
</evidence>